<sequence>MTRSQYNGRRRRPEDQSTRLLSAAVTGLLAGLTRAAADWLLHLFTNR</sequence>
<reference evidence="2" key="1">
    <citation type="journal article" date="2019" name="Int. J. Syst. Evol. Microbiol.">
        <title>The Global Catalogue of Microorganisms (GCM) 10K type strain sequencing project: providing services to taxonomists for standard genome sequencing and annotation.</title>
        <authorList>
            <consortium name="The Broad Institute Genomics Platform"/>
            <consortium name="The Broad Institute Genome Sequencing Center for Infectious Disease"/>
            <person name="Wu L."/>
            <person name="Ma J."/>
        </authorList>
    </citation>
    <scope>NUCLEOTIDE SEQUENCE [LARGE SCALE GENOMIC DNA]</scope>
    <source>
        <strain evidence="2">JCM 17441</strain>
    </source>
</reference>
<comment type="caution">
    <text evidence="1">The sequence shown here is derived from an EMBL/GenBank/DDBJ whole genome shotgun (WGS) entry which is preliminary data.</text>
</comment>
<protein>
    <submittedName>
        <fullName evidence="1">Uncharacterized protein</fullName>
    </submittedName>
</protein>
<dbReference type="Proteomes" id="UP001500620">
    <property type="component" value="Unassembled WGS sequence"/>
</dbReference>
<evidence type="ECO:0000313" key="1">
    <source>
        <dbReference type="EMBL" id="GAA4263756.1"/>
    </source>
</evidence>
<keyword evidence="2" id="KW-1185">Reference proteome</keyword>
<dbReference type="RefSeq" id="WP_345143723.1">
    <property type="nucleotide sequence ID" value="NZ_BAABAT010000079.1"/>
</dbReference>
<organism evidence="1 2">
    <name type="scientific">Dactylosporangium darangshiense</name>
    <dbReference type="NCBI Taxonomy" id="579108"/>
    <lineage>
        <taxon>Bacteria</taxon>
        <taxon>Bacillati</taxon>
        <taxon>Actinomycetota</taxon>
        <taxon>Actinomycetes</taxon>
        <taxon>Micromonosporales</taxon>
        <taxon>Micromonosporaceae</taxon>
        <taxon>Dactylosporangium</taxon>
    </lineage>
</organism>
<evidence type="ECO:0000313" key="2">
    <source>
        <dbReference type="Proteomes" id="UP001500620"/>
    </source>
</evidence>
<gene>
    <name evidence="1" type="ORF">GCM10022255_111190</name>
</gene>
<name>A0ABP8DV19_9ACTN</name>
<accession>A0ABP8DV19</accession>
<dbReference type="EMBL" id="BAABAT010000079">
    <property type="protein sequence ID" value="GAA4263756.1"/>
    <property type="molecule type" value="Genomic_DNA"/>
</dbReference>
<proteinExistence type="predicted"/>